<protein>
    <submittedName>
        <fullName evidence="2">Uncharacterized protein</fullName>
    </submittedName>
</protein>
<evidence type="ECO:0000256" key="1">
    <source>
        <dbReference type="SAM" id="MobiDB-lite"/>
    </source>
</evidence>
<evidence type="ECO:0000313" key="2">
    <source>
        <dbReference type="EMBL" id="KAJ8392269.1"/>
    </source>
</evidence>
<gene>
    <name evidence="2" type="ORF">AAFF_G00076330</name>
</gene>
<dbReference type="Proteomes" id="UP001221898">
    <property type="component" value="Unassembled WGS sequence"/>
</dbReference>
<feature type="region of interest" description="Disordered" evidence="1">
    <location>
        <begin position="25"/>
        <end position="65"/>
    </location>
</feature>
<dbReference type="EMBL" id="JAINUG010000147">
    <property type="protein sequence ID" value="KAJ8392269.1"/>
    <property type="molecule type" value="Genomic_DNA"/>
</dbReference>
<proteinExistence type="predicted"/>
<keyword evidence="3" id="KW-1185">Reference proteome</keyword>
<organism evidence="2 3">
    <name type="scientific">Aldrovandia affinis</name>
    <dbReference type="NCBI Taxonomy" id="143900"/>
    <lineage>
        <taxon>Eukaryota</taxon>
        <taxon>Metazoa</taxon>
        <taxon>Chordata</taxon>
        <taxon>Craniata</taxon>
        <taxon>Vertebrata</taxon>
        <taxon>Euteleostomi</taxon>
        <taxon>Actinopterygii</taxon>
        <taxon>Neopterygii</taxon>
        <taxon>Teleostei</taxon>
        <taxon>Notacanthiformes</taxon>
        <taxon>Halosauridae</taxon>
        <taxon>Aldrovandia</taxon>
    </lineage>
</organism>
<comment type="caution">
    <text evidence="2">The sequence shown here is derived from an EMBL/GenBank/DDBJ whole genome shotgun (WGS) entry which is preliminary data.</text>
</comment>
<accession>A0AAD7RXT1</accession>
<dbReference type="AlphaFoldDB" id="A0AAD7RXT1"/>
<evidence type="ECO:0000313" key="3">
    <source>
        <dbReference type="Proteomes" id="UP001221898"/>
    </source>
</evidence>
<reference evidence="2" key="1">
    <citation type="journal article" date="2023" name="Science">
        <title>Genome structures resolve the early diversification of teleost fishes.</title>
        <authorList>
            <person name="Parey E."/>
            <person name="Louis A."/>
            <person name="Montfort J."/>
            <person name="Bouchez O."/>
            <person name="Roques C."/>
            <person name="Iampietro C."/>
            <person name="Lluch J."/>
            <person name="Castinel A."/>
            <person name="Donnadieu C."/>
            <person name="Desvignes T."/>
            <person name="Floi Bucao C."/>
            <person name="Jouanno E."/>
            <person name="Wen M."/>
            <person name="Mejri S."/>
            <person name="Dirks R."/>
            <person name="Jansen H."/>
            <person name="Henkel C."/>
            <person name="Chen W.J."/>
            <person name="Zahm M."/>
            <person name="Cabau C."/>
            <person name="Klopp C."/>
            <person name="Thompson A.W."/>
            <person name="Robinson-Rechavi M."/>
            <person name="Braasch I."/>
            <person name="Lecointre G."/>
            <person name="Bobe J."/>
            <person name="Postlethwait J.H."/>
            <person name="Berthelot C."/>
            <person name="Roest Crollius H."/>
            <person name="Guiguen Y."/>
        </authorList>
    </citation>
    <scope>NUCLEOTIDE SEQUENCE</scope>
    <source>
        <strain evidence="2">NC1722</strain>
    </source>
</reference>
<sequence length="92" mass="9637">MKIYKVQLDLKENICLEMVACGSPPHPKLHSANPSPAGPASHRMPARAPVNPPLKHGAPAQSTGACVWKDTEPLASLSSPSTARALAVALNH</sequence>
<name>A0AAD7RXT1_9TELE</name>